<reference evidence="10" key="1">
    <citation type="journal article" date="2020" name="Cell">
        <title>Large-Scale Comparative Analyses of Tick Genomes Elucidate Their Genetic Diversity and Vector Capacities.</title>
        <authorList>
            <consortium name="Tick Genome and Microbiome Consortium (TIGMIC)"/>
            <person name="Jia N."/>
            <person name="Wang J."/>
            <person name="Shi W."/>
            <person name="Du L."/>
            <person name="Sun Y."/>
            <person name="Zhan W."/>
            <person name="Jiang J.F."/>
            <person name="Wang Q."/>
            <person name="Zhang B."/>
            <person name="Ji P."/>
            <person name="Bell-Sakyi L."/>
            <person name="Cui X.M."/>
            <person name="Yuan T.T."/>
            <person name="Jiang B.G."/>
            <person name="Yang W.F."/>
            <person name="Lam T.T."/>
            <person name="Chang Q.C."/>
            <person name="Ding S.J."/>
            <person name="Wang X.J."/>
            <person name="Zhu J.G."/>
            <person name="Ruan X.D."/>
            <person name="Zhao L."/>
            <person name="Wei J.T."/>
            <person name="Ye R.Z."/>
            <person name="Que T.C."/>
            <person name="Du C.H."/>
            <person name="Zhou Y.H."/>
            <person name="Cheng J.X."/>
            <person name="Dai P.F."/>
            <person name="Guo W.B."/>
            <person name="Han X.H."/>
            <person name="Huang E.J."/>
            <person name="Li L.F."/>
            <person name="Wei W."/>
            <person name="Gao Y.C."/>
            <person name="Liu J.Z."/>
            <person name="Shao H.Z."/>
            <person name="Wang X."/>
            <person name="Wang C.C."/>
            <person name="Yang T.C."/>
            <person name="Huo Q.B."/>
            <person name="Li W."/>
            <person name="Chen H.Y."/>
            <person name="Chen S.E."/>
            <person name="Zhou L.G."/>
            <person name="Ni X.B."/>
            <person name="Tian J.H."/>
            <person name="Sheng Y."/>
            <person name="Liu T."/>
            <person name="Pan Y.S."/>
            <person name="Xia L.Y."/>
            <person name="Li J."/>
            <person name="Zhao F."/>
            <person name="Cao W.C."/>
        </authorList>
    </citation>
    <scope>NUCLEOTIDE SEQUENCE</scope>
    <source>
        <strain evidence="10">Rmic-2018</strain>
    </source>
</reference>
<keyword evidence="11" id="KW-1185">Reference proteome</keyword>
<dbReference type="Pfam" id="PF03372">
    <property type="entry name" value="Exo_endo_phos"/>
    <property type="match status" value="1"/>
</dbReference>
<dbReference type="GO" id="GO:0008311">
    <property type="term" value="F:double-stranded DNA 3'-5' DNA exonuclease activity"/>
    <property type="evidence" value="ECO:0007669"/>
    <property type="project" value="UniProtKB-EC"/>
</dbReference>
<dbReference type="PANTHER" id="PTHR22748">
    <property type="entry name" value="AP ENDONUCLEASE"/>
    <property type="match status" value="1"/>
</dbReference>
<dbReference type="GO" id="GO:0003906">
    <property type="term" value="F:DNA-(apurinic or apyrimidinic site) endonuclease activity"/>
    <property type="evidence" value="ECO:0007669"/>
    <property type="project" value="TreeGrafter"/>
</dbReference>
<dbReference type="SUPFAM" id="SSF56219">
    <property type="entry name" value="DNase I-like"/>
    <property type="match status" value="1"/>
</dbReference>
<reference evidence="10" key="2">
    <citation type="submission" date="2021-09" db="EMBL/GenBank/DDBJ databases">
        <authorList>
            <person name="Jia N."/>
            <person name="Wang J."/>
            <person name="Shi W."/>
            <person name="Du L."/>
            <person name="Sun Y."/>
            <person name="Zhan W."/>
            <person name="Jiang J."/>
            <person name="Wang Q."/>
            <person name="Zhang B."/>
            <person name="Ji P."/>
            <person name="Sakyi L.B."/>
            <person name="Cui X."/>
            <person name="Yuan T."/>
            <person name="Jiang B."/>
            <person name="Yang W."/>
            <person name="Lam T.T.-Y."/>
            <person name="Chang Q."/>
            <person name="Ding S."/>
            <person name="Wang X."/>
            <person name="Zhu J."/>
            <person name="Ruan X."/>
            <person name="Zhao L."/>
            <person name="Wei J."/>
            <person name="Que T."/>
            <person name="Du C."/>
            <person name="Cheng J."/>
            <person name="Dai P."/>
            <person name="Han X."/>
            <person name="Huang E."/>
            <person name="Gao Y."/>
            <person name="Liu J."/>
            <person name="Shao H."/>
            <person name="Ye R."/>
            <person name="Li L."/>
            <person name="Wei W."/>
            <person name="Wang X."/>
            <person name="Wang C."/>
            <person name="Huo Q."/>
            <person name="Li W."/>
            <person name="Guo W."/>
            <person name="Chen H."/>
            <person name="Chen S."/>
            <person name="Zhou L."/>
            <person name="Zhou L."/>
            <person name="Ni X."/>
            <person name="Tian J."/>
            <person name="Zhou Y."/>
            <person name="Sheng Y."/>
            <person name="Liu T."/>
            <person name="Pan Y."/>
            <person name="Xia L."/>
            <person name="Li J."/>
            <person name="Zhao F."/>
            <person name="Cao W."/>
        </authorList>
    </citation>
    <scope>NUCLEOTIDE SEQUENCE</scope>
    <source>
        <strain evidence="10">Rmic-2018</strain>
        <tissue evidence="10">Larvae</tissue>
    </source>
</reference>
<dbReference type="Gene3D" id="3.60.10.10">
    <property type="entry name" value="Endonuclease/exonuclease/phosphatase"/>
    <property type="match status" value="1"/>
</dbReference>
<evidence type="ECO:0000313" key="11">
    <source>
        <dbReference type="Proteomes" id="UP000821866"/>
    </source>
</evidence>
<feature type="binding site" evidence="7">
    <location>
        <position position="43"/>
    </location>
    <ligand>
        <name>Mg(2+)</name>
        <dbReference type="ChEBI" id="CHEBI:18420"/>
        <label>1</label>
    </ligand>
</feature>
<dbReference type="PANTHER" id="PTHR22748:SF6">
    <property type="entry name" value="DNA-(APURINIC OR APYRIMIDINIC SITE) ENDONUCLEASE"/>
    <property type="match status" value="1"/>
</dbReference>
<evidence type="ECO:0000256" key="3">
    <source>
        <dbReference type="ARBA" id="ARBA00012115"/>
    </source>
</evidence>
<feature type="site" description="Transition state stabilizer" evidence="8">
    <location>
        <position position="150"/>
    </location>
</feature>
<feature type="binding site" evidence="7">
    <location>
        <position position="14"/>
    </location>
    <ligand>
        <name>Mg(2+)</name>
        <dbReference type="ChEBI" id="CHEBI:18420"/>
        <label>1</label>
    </ligand>
</feature>
<dbReference type="EC" id="3.1.11.2" evidence="3"/>
<feature type="binding site" evidence="7">
    <location>
        <position position="150"/>
    </location>
    <ligand>
        <name>Mg(2+)</name>
        <dbReference type="ChEBI" id="CHEBI:18420"/>
        <label>1</label>
    </ligand>
</feature>
<organism evidence="10 11">
    <name type="scientific">Rhipicephalus microplus</name>
    <name type="common">Cattle tick</name>
    <name type="synonym">Boophilus microplus</name>
    <dbReference type="NCBI Taxonomy" id="6941"/>
    <lineage>
        <taxon>Eukaryota</taxon>
        <taxon>Metazoa</taxon>
        <taxon>Ecdysozoa</taxon>
        <taxon>Arthropoda</taxon>
        <taxon>Chelicerata</taxon>
        <taxon>Arachnida</taxon>
        <taxon>Acari</taxon>
        <taxon>Parasitiformes</taxon>
        <taxon>Ixodida</taxon>
        <taxon>Ixodoidea</taxon>
        <taxon>Ixodidae</taxon>
        <taxon>Rhipicephalinae</taxon>
        <taxon>Rhipicephalus</taxon>
        <taxon>Boophilus</taxon>
    </lineage>
</organism>
<dbReference type="GO" id="GO:0046872">
    <property type="term" value="F:metal ion binding"/>
    <property type="evidence" value="ECO:0007669"/>
    <property type="project" value="UniProtKB-KW"/>
</dbReference>
<dbReference type="InterPro" id="IPR005135">
    <property type="entry name" value="Endo/exonuclease/phosphatase"/>
</dbReference>
<evidence type="ECO:0000256" key="5">
    <source>
        <dbReference type="ARBA" id="ARBA00022801"/>
    </source>
</evidence>
<evidence type="ECO:0000256" key="4">
    <source>
        <dbReference type="ARBA" id="ARBA00022723"/>
    </source>
</evidence>
<gene>
    <name evidence="10" type="ORF">HPB51_023043</name>
</gene>
<feature type="binding site" evidence="7">
    <location>
        <position position="148"/>
    </location>
    <ligand>
        <name>Mg(2+)</name>
        <dbReference type="ChEBI" id="CHEBI:18420"/>
        <label>1</label>
    </ligand>
</feature>
<dbReference type="GO" id="GO:0006284">
    <property type="term" value="P:base-excision repair"/>
    <property type="evidence" value="ECO:0007669"/>
    <property type="project" value="TreeGrafter"/>
</dbReference>
<proteinExistence type="inferred from homology"/>
<protein>
    <recommendedName>
        <fullName evidence="3">exodeoxyribonuclease III</fullName>
        <ecNumber evidence="3">3.1.11.2</ecNumber>
    </recommendedName>
</protein>
<dbReference type="CDD" id="cd09076">
    <property type="entry name" value="L1-EN"/>
    <property type="match status" value="1"/>
</dbReference>
<keyword evidence="4 7" id="KW-0479">Metal-binding</keyword>
<feature type="domain" description="Endonuclease/exonuclease/phosphatase" evidence="9">
    <location>
        <begin position="11"/>
        <end position="233"/>
    </location>
</feature>
<keyword evidence="5" id="KW-0378">Hydrolase</keyword>
<evidence type="ECO:0000256" key="6">
    <source>
        <dbReference type="ARBA" id="ARBA00022842"/>
    </source>
</evidence>
<evidence type="ECO:0000259" key="9">
    <source>
        <dbReference type="Pfam" id="PF03372"/>
    </source>
</evidence>
<sequence length="413" mass="47503">MASMTAPLRIGTLNVRGLGTHRKQYQLKRLMQEKDLDLLAVQETKVSTEDASDSLVAEFSLRYNACVSYAVGASAGCIIFVKNSLGIVVEEVKSCLHGRFVFCDICYGNTKFRVICVYAPTNLRDRCLFFREMQAYFECQKCVILLGDFNCVLTQEDCTYTAKLGDESVGLLRDSLNKYFLHDVALFAMGGSRQHFTHIQGSSHARLDRAYACSVIVPLCQNYDVHAVSFSDHCLVLFEIGRKCKKKVVWETWKLNTKIITHEGFVDKTKKEIENFFKNEGRSVTERWELFKQKIKMNAIECGCYMQYQARKQERELRAELNDLVNVEAKNPGLFTHQLQVVKNKMECLEEDKYKGANIRARAERYLVGEAPTKRALSDEKAYARAHDILEIEWNGKILKEHKDIMKAFENYY</sequence>
<comment type="cofactor">
    <cofactor evidence="7">
        <name>Mg(2+)</name>
        <dbReference type="ChEBI" id="CHEBI:18420"/>
    </cofactor>
    <cofactor evidence="7">
        <name>Mn(2+)</name>
        <dbReference type="ChEBI" id="CHEBI:29035"/>
    </cofactor>
    <text evidence="7">Probably binds two magnesium or manganese ions per subunit.</text>
</comment>
<dbReference type="InterPro" id="IPR036691">
    <property type="entry name" value="Endo/exonu/phosph_ase_sf"/>
</dbReference>
<keyword evidence="7" id="KW-0464">Manganese</keyword>
<keyword evidence="6 7" id="KW-0460">Magnesium</keyword>
<name>A0A9J6DK15_RHIMP</name>
<comment type="similarity">
    <text evidence="2">Belongs to the DNA repair enzymes AP/ExoA family.</text>
</comment>
<dbReference type="GO" id="GO:0008081">
    <property type="term" value="F:phosphoric diester hydrolase activity"/>
    <property type="evidence" value="ECO:0007669"/>
    <property type="project" value="TreeGrafter"/>
</dbReference>
<dbReference type="InterPro" id="IPR004808">
    <property type="entry name" value="AP_endonuc_1"/>
</dbReference>
<dbReference type="AlphaFoldDB" id="A0A9J6DK15"/>
<evidence type="ECO:0000256" key="7">
    <source>
        <dbReference type="PIRSR" id="PIRSR604808-2"/>
    </source>
</evidence>
<comment type="caution">
    <text evidence="10">The sequence shown here is derived from an EMBL/GenBank/DDBJ whole genome shotgun (WGS) entry which is preliminary data.</text>
</comment>
<dbReference type="Proteomes" id="UP000821866">
    <property type="component" value="Chromosome 7"/>
</dbReference>
<evidence type="ECO:0000313" key="10">
    <source>
        <dbReference type="EMBL" id="KAH8022193.1"/>
    </source>
</evidence>
<evidence type="ECO:0000256" key="2">
    <source>
        <dbReference type="ARBA" id="ARBA00007092"/>
    </source>
</evidence>
<accession>A0A9J6DK15</accession>
<dbReference type="GO" id="GO:0005634">
    <property type="term" value="C:nucleus"/>
    <property type="evidence" value="ECO:0007669"/>
    <property type="project" value="TreeGrafter"/>
</dbReference>
<comment type="catalytic activity">
    <reaction evidence="1">
        <text>Exonucleolytic cleavage in the 3'- to 5'-direction to yield nucleoside 5'-phosphates.</text>
        <dbReference type="EC" id="3.1.11.2"/>
    </reaction>
</comment>
<evidence type="ECO:0000256" key="1">
    <source>
        <dbReference type="ARBA" id="ARBA00000493"/>
    </source>
</evidence>
<dbReference type="EMBL" id="JABSTU010000009">
    <property type="protein sequence ID" value="KAH8022193.1"/>
    <property type="molecule type" value="Genomic_DNA"/>
</dbReference>
<evidence type="ECO:0000256" key="8">
    <source>
        <dbReference type="PIRSR" id="PIRSR604808-3"/>
    </source>
</evidence>